<evidence type="ECO:0000256" key="3">
    <source>
        <dbReference type="ARBA" id="ARBA00011245"/>
    </source>
</evidence>
<name>A0A841Q689_9BACI</name>
<dbReference type="GO" id="GO:0006420">
    <property type="term" value="P:arginyl-tRNA aminoacylation"/>
    <property type="evidence" value="ECO:0007669"/>
    <property type="project" value="UniProtKB-UniRule"/>
</dbReference>
<dbReference type="Pfam" id="PF00750">
    <property type="entry name" value="tRNA-synt_1d"/>
    <property type="match status" value="1"/>
</dbReference>
<comment type="catalytic activity">
    <reaction evidence="10 11">
        <text>tRNA(Arg) + L-arginine + ATP = L-arginyl-tRNA(Arg) + AMP + diphosphate</text>
        <dbReference type="Rhea" id="RHEA:20301"/>
        <dbReference type="Rhea" id="RHEA-COMP:9658"/>
        <dbReference type="Rhea" id="RHEA-COMP:9673"/>
        <dbReference type="ChEBI" id="CHEBI:30616"/>
        <dbReference type="ChEBI" id="CHEBI:32682"/>
        <dbReference type="ChEBI" id="CHEBI:33019"/>
        <dbReference type="ChEBI" id="CHEBI:78442"/>
        <dbReference type="ChEBI" id="CHEBI:78513"/>
        <dbReference type="ChEBI" id="CHEBI:456215"/>
        <dbReference type="EC" id="6.1.1.19"/>
    </reaction>
</comment>
<dbReference type="SUPFAM" id="SSF47323">
    <property type="entry name" value="Anticodon-binding domain of a subclass of class I aminoacyl-tRNA synthetases"/>
    <property type="match status" value="1"/>
</dbReference>
<dbReference type="GO" id="GO:0004814">
    <property type="term" value="F:arginine-tRNA ligase activity"/>
    <property type="evidence" value="ECO:0007669"/>
    <property type="project" value="UniProtKB-UniRule"/>
</dbReference>
<dbReference type="GO" id="GO:0005737">
    <property type="term" value="C:cytoplasm"/>
    <property type="evidence" value="ECO:0007669"/>
    <property type="project" value="UniProtKB-SubCell"/>
</dbReference>
<evidence type="ECO:0000313" key="15">
    <source>
        <dbReference type="EMBL" id="MBB6453911.1"/>
    </source>
</evidence>
<dbReference type="InterPro" id="IPR014729">
    <property type="entry name" value="Rossmann-like_a/b/a_fold"/>
</dbReference>
<dbReference type="Proteomes" id="UP000581688">
    <property type="component" value="Unassembled WGS sequence"/>
</dbReference>
<sequence length="557" mass="63104">MNIVEQTELKLKSEIVQAVVKAGLATEDQIPEVLLEVPKDKAHGDYATNMAMQLARIAKKAPRQIAEDIVSNFDQTKASIQKMEIAGPGFINFFLDTSYLTELIPTILKQQESYGSTDAGKGEKVQIEFVSANPTGTLHLGHARGAAFGDALARIMSKAGYDVQREYYINDAGNQMNNLARSVEARYMQAAGKNDWDMPEDGYFGKDIIELGKKMYQEYGDKWIKEEAEARLPFCRKYGLDFLLQKIKDDLESYRVSFHEWYSETSLYDDGKVEAAVEKLKGKGFLYEKDGALWFRSTDFKDDKDRVLVKQDGSYTYLTPDIAYHQTKLDRGFETLINVWGADHHGYIPRMKAAIEALGYNPAKLEVPIIQMVNLIQDGEIVKMSKRTGKAVTMIELMEEVGLDAVRYFFVMRSNDSHLDFDMDLAKAESNENPVYYVQYAHARICSMLRQAEEKGLKLDVDGDFSLVQSEKEIDLLKRLGEFPQVVSDAALKRTPHRMTQYIYDLASDLHSFYNAEKVLDVDHLERTKARLGLMEAVRITIATALSLIGVQAPEKM</sequence>
<comment type="subcellular location">
    <subcellularLocation>
        <location evidence="1 11">Cytoplasm</location>
    </subcellularLocation>
</comment>
<feature type="domain" description="Arginyl tRNA synthetase N-terminal" evidence="14">
    <location>
        <begin position="9"/>
        <end position="95"/>
    </location>
</feature>
<keyword evidence="6 11" id="KW-0547">Nucleotide-binding</keyword>
<dbReference type="InterPro" id="IPR005148">
    <property type="entry name" value="Arg-tRNA-synth_N"/>
</dbReference>
<keyword evidence="8 11" id="KW-0648">Protein biosynthesis</keyword>
<dbReference type="FunFam" id="3.30.1360.70:FF:000003">
    <property type="entry name" value="Arginine--tRNA ligase"/>
    <property type="match status" value="1"/>
</dbReference>
<reference evidence="15 16" key="1">
    <citation type="submission" date="2020-08" db="EMBL/GenBank/DDBJ databases">
        <title>Genomic Encyclopedia of Type Strains, Phase IV (KMG-IV): sequencing the most valuable type-strain genomes for metagenomic binning, comparative biology and taxonomic classification.</title>
        <authorList>
            <person name="Goeker M."/>
        </authorList>
    </citation>
    <scope>NUCLEOTIDE SEQUENCE [LARGE SCALE GENOMIC DNA]</scope>
    <source>
        <strain evidence="15 16">DSM 19612</strain>
    </source>
</reference>
<gene>
    <name evidence="11" type="primary">argS</name>
    <name evidence="15" type="ORF">HNQ94_002362</name>
</gene>
<dbReference type="Gene3D" id="1.10.730.10">
    <property type="entry name" value="Isoleucyl-tRNA Synthetase, Domain 1"/>
    <property type="match status" value="1"/>
</dbReference>
<dbReference type="EMBL" id="JACHGH010000006">
    <property type="protein sequence ID" value="MBB6453911.1"/>
    <property type="molecule type" value="Genomic_DNA"/>
</dbReference>
<comment type="caution">
    <text evidence="15">The sequence shown here is derived from an EMBL/GenBank/DDBJ whole genome shotgun (WGS) entry which is preliminary data.</text>
</comment>
<dbReference type="PANTHER" id="PTHR11956:SF5">
    <property type="entry name" value="ARGININE--TRNA LIGASE, CYTOPLASMIC"/>
    <property type="match status" value="1"/>
</dbReference>
<comment type="subunit">
    <text evidence="3 11">Monomer.</text>
</comment>
<dbReference type="CDD" id="cd00671">
    <property type="entry name" value="ArgRS_core"/>
    <property type="match status" value="1"/>
</dbReference>
<dbReference type="FunFam" id="1.10.730.10:FF:000008">
    <property type="entry name" value="Arginine--tRNA ligase"/>
    <property type="match status" value="1"/>
</dbReference>
<keyword evidence="4 11" id="KW-0963">Cytoplasm</keyword>
<evidence type="ECO:0000259" key="13">
    <source>
        <dbReference type="SMART" id="SM00836"/>
    </source>
</evidence>
<dbReference type="SUPFAM" id="SSF55190">
    <property type="entry name" value="Arginyl-tRNA synthetase (ArgRS), N-terminal 'additional' domain"/>
    <property type="match status" value="1"/>
</dbReference>
<dbReference type="InterPro" id="IPR036695">
    <property type="entry name" value="Arg-tRNA-synth_N_sf"/>
</dbReference>
<dbReference type="GO" id="GO:0005524">
    <property type="term" value="F:ATP binding"/>
    <property type="evidence" value="ECO:0007669"/>
    <property type="project" value="UniProtKB-UniRule"/>
</dbReference>
<dbReference type="Pfam" id="PF05746">
    <property type="entry name" value="DALR_1"/>
    <property type="match status" value="1"/>
</dbReference>
<dbReference type="PRINTS" id="PR01038">
    <property type="entry name" value="TRNASYNTHARG"/>
</dbReference>
<dbReference type="Gene3D" id="3.30.1360.70">
    <property type="entry name" value="Arginyl tRNA synthetase N-terminal domain"/>
    <property type="match status" value="1"/>
</dbReference>
<feature type="short sequence motif" description="'HIGH' region" evidence="11">
    <location>
        <begin position="132"/>
        <end position="142"/>
    </location>
</feature>
<organism evidence="15 16">
    <name type="scientific">Salirhabdus euzebyi</name>
    <dbReference type="NCBI Taxonomy" id="394506"/>
    <lineage>
        <taxon>Bacteria</taxon>
        <taxon>Bacillati</taxon>
        <taxon>Bacillota</taxon>
        <taxon>Bacilli</taxon>
        <taxon>Bacillales</taxon>
        <taxon>Bacillaceae</taxon>
        <taxon>Salirhabdus</taxon>
    </lineage>
</organism>
<protein>
    <recommendedName>
        <fullName evidence="11">Arginine--tRNA ligase</fullName>
        <ecNumber evidence="11">6.1.1.19</ecNumber>
    </recommendedName>
    <alternativeName>
        <fullName evidence="11">Arginyl-tRNA synthetase</fullName>
        <shortName evidence="11">ArgRS</shortName>
    </alternativeName>
</protein>
<dbReference type="InterPro" id="IPR001412">
    <property type="entry name" value="aa-tRNA-synth_I_CS"/>
</dbReference>
<dbReference type="FunFam" id="3.40.50.620:FF:000062">
    <property type="entry name" value="Arginine--tRNA ligase"/>
    <property type="match status" value="1"/>
</dbReference>
<dbReference type="PANTHER" id="PTHR11956">
    <property type="entry name" value="ARGINYL-TRNA SYNTHETASE"/>
    <property type="match status" value="1"/>
</dbReference>
<evidence type="ECO:0000256" key="8">
    <source>
        <dbReference type="ARBA" id="ARBA00022917"/>
    </source>
</evidence>
<dbReference type="PROSITE" id="PS00178">
    <property type="entry name" value="AA_TRNA_LIGASE_I"/>
    <property type="match status" value="1"/>
</dbReference>
<proteinExistence type="inferred from homology"/>
<evidence type="ECO:0000256" key="2">
    <source>
        <dbReference type="ARBA" id="ARBA00005594"/>
    </source>
</evidence>
<keyword evidence="7 11" id="KW-0067">ATP-binding</keyword>
<dbReference type="EC" id="6.1.1.19" evidence="11"/>
<evidence type="ECO:0000259" key="14">
    <source>
        <dbReference type="SMART" id="SM01016"/>
    </source>
</evidence>
<evidence type="ECO:0000256" key="7">
    <source>
        <dbReference type="ARBA" id="ARBA00022840"/>
    </source>
</evidence>
<feature type="domain" description="DALR anticodon binding" evidence="13">
    <location>
        <begin position="438"/>
        <end position="557"/>
    </location>
</feature>
<evidence type="ECO:0000256" key="6">
    <source>
        <dbReference type="ARBA" id="ARBA00022741"/>
    </source>
</evidence>
<dbReference type="Pfam" id="PF03485">
    <property type="entry name" value="Arg_tRNA_synt_N"/>
    <property type="match status" value="1"/>
</dbReference>
<dbReference type="Gene3D" id="3.40.50.620">
    <property type="entry name" value="HUPs"/>
    <property type="match status" value="1"/>
</dbReference>
<keyword evidence="16" id="KW-1185">Reference proteome</keyword>
<evidence type="ECO:0000256" key="1">
    <source>
        <dbReference type="ARBA" id="ARBA00004496"/>
    </source>
</evidence>
<dbReference type="RefSeq" id="WP_174496552.1">
    <property type="nucleotide sequence ID" value="NZ_CADDWK010000008.1"/>
</dbReference>
<evidence type="ECO:0000256" key="10">
    <source>
        <dbReference type="ARBA" id="ARBA00049339"/>
    </source>
</evidence>
<dbReference type="InterPro" id="IPR001278">
    <property type="entry name" value="Arg-tRNA-ligase"/>
</dbReference>
<dbReference type="SMART" id="SM01016">
    <property type="entry name" value="Arg_tRNA_synt_N"/>
    <property type="match status" value="1"/>
</dbReference>
<evidence type="ECO:0000256" key="11">
    <source>
        <dbReference type="HAMAP-Rule" id="MF_00123"/>
    </source>
</evidence>
<keyword evidence="5 11" id="KW-0436">Ligase</keyword>
<keyword evidence="9 11" id="KW-0030">Aminoacyl-tRNA synthetase</keyword>
<dbReference type="AlphaFoldDB" id="A0A841Q689"/>
<comment type="similarity">
    <text evidence="2 11 12">Belongs to the class-I aminoacyl-tRNA synthetase family.</text>
</comment>
<dbReference type="InterPro" id="IPR008909">
    <property type="entry name" value="DALR_anticod-bd"/>
</dbReference>
<accession>A0A841Q689</accession>
<dbReference type="InterPro" id="IPR009080">
    <property type="entry name" value="tRNAsynth_Ia_anticodon-bd"/>
</dbReference>
<dbReference type="NCBIfam" id="TIGR00456">
    <property type="entry name" value="argS"/>
    <property type="match status" value="1"/>
</dbReference>
<dbReference type="InterPro" id="IPR035684">
    <property type="entry name" value="ArgRS_core"/>
</dbReference>
<evidence type="ECO:0000256" key="5">
    <source>
        <dbReference type="ARBA" id="ARBA00022598"/>
    </source>
</evidence>
<evidence type="ECO:0000256" key="12">
    <source>
        <dbReference type="RuleBase" id="RU363038"/>
    </source>
</evidence>
<evidence type="ECO:0000256" key="9">
    <source>
        <dbReference type="ARBA" id="ARBA00023146"/>
    </source>
</evidence>
<dbReference type="SMART" id="SM00836">
    <property type="entry name" value="DALR_1"/>
    <property type="match status" value="1"/>
</dbReference>
<dbReference type="SUPFAM" id="SSF52374">
    <property type="entry name" value="Nucleotidylyl transferase"/>
    <property type="match status" value="1"/>
</dbReference>
<evidence type="ECO:0000256" key="4">
    <source>
        <dbReference type="ARBA" id="ARBA00022490"/>
    </source>
</evidence>
<dbReference type="HAMAP" id="MF_00123">
    <property type="entry name" value="Arg_tRNA_synth"/>
    <property type="match status" value="1"/>
</dbReference>
<evidence type="ECO:0000313" key="16">
    <source>
        <dbReference type="Proteomes" id="UP000581688"/>
    </source>
</evidence>